<dbReference type="Gene3D" id="3.30.450.30">
    <property type="entry name" value="Dynein light chain 2a, cytoplasmic"/>
    <property type="match status" value="1"/>
</dbReference>
<dbReference type="SMART" id="SM01278">
    <property type="entry name" value="MAPKK1_Int"/>
    <property type="match status" value="1"/>
</dbReference>
<name>A0A7R9APP6_TIMSH</name>
<feature type="region of interest" description="Disordered" evidence="2">
    <location>
        <begin position="1"/>
        <end position="32"/>
    </location>
</feature>
<dbReference type="GO" id="GO:0071230">
    <property type="term" value="P:cellular response to amino acid stimulus"/>
    <property type="evidence" value="ECO:0007669"/>
    <property type="project" value="TreeGrafter"/>
</dbReference>
<dbReference type="AlphaFoldDB" id="A0A7R9APP6"/>
<proteinExistence type="inferred from homology"/>
<dbReference type="Pfam" id="PF08923">
    <property type="entry name" value="MAPKK1_Int"/>
    <property type="match status" value="1"/>
</dbReference>
<protein>
    <recommendedName>
        <fullName evidence="4">Ragulator complex protein LAMTOR3</fullName>
    </recommendedName>
</protein>
<comment type="similarity">
    <text evidence="1">Belongs to the LAMTOR3 family.</text>
</comment>
<dbReference type="GO" id="GO:0032008">
    <property type="term" value="P:positive regulation of TOR signaling"/>
    <property type="evidence" value="ECO:0007669"/>
    <property type="project" value="TreeGrafter"/>
</dbReference>
<dbReference type="InterPro" id="IPR015019">
    <property type="entry name" value="LAMTOR3"/>
</dbReference>
<evidence type="ECO:0000256" key="2">
    <source>
        <dbReference type="SAM" id="MobiDB-lite"/>
    </source>
</evidence>
<dbReference type="SUPFAM" id="SSF103196">
    <property type="entry name" value="Roadblock/LC7 domain"/>
    <property type="match status" value="1"/>
</dbReference>
<reference evidence="3" key="1">
    <citation type="submission" date="2020-11" db="EMBL/GenBank/DDBJ databases">
        <authorList>
            <person name="Tran Van P."/>
        </authorList>
    </citation>
    <scope>NUCLEOTIDE SEQUENCE</scope>
</reference>
<evidence type="ECO:0000256" key="1">
    <source>
        <dbReference type="ARBA" id="ARBA00005356"/>
    </source>
</evidence>
<evidence type="ECO:0008006" key="4">
    <source>
        <dbReference type="Google" id="ProtNLM"/>
    </source>
</evidence>
<evidence type="ECO:0000313" key="3">
    <source>
        <dbReference type="EMBL" id="CAD7257962.1"/>
    </source>
</evidence>
<dbReference type="GO" id="GO:0071986">
    <property type="term" value="C:Ragulator complex"/>
    <property type="evidence" value="ECO:0007669"/>
    <property type="project" value="TreeGrafter"/>
</dbReference>
<accession>A0A7R9APP6</accession>
<dbReference type="EMBL" id="OC000651">
    <property type="protein sequence ID" value="CAD7257962.1"/>
    <property type="molecule type" value="Genomic_DNA"/>
</dbReference>
<dbReference type="PANTHER" id="PTHR13378:SF1">
    <property type="entry name" value="RAGULATOR COMPLEX PROTEIN LAMTOR3"/>
    <property type="match status" value="1"/>
</dbReference>
<gene>
    <name evidence="3" type="ORF">TSIB3V08_LOCUS2207</name>
</gene>
<dbReference type="PANTHER" id="PTHR13378">
    <property type="entry name" value="REGULATOR COMPLEX PROTEIN LAMTOR3"/>
    <property type="match status" value="1"/>
</dbReference>
<sequence>MDDTQGVRQWSAGCPVTHPSLHPADRLTSRSQSISASGRARFPETRLDRSVWLVHCACRCYLYQTTLRVDGLLCILITDRDGVPVLKGFFPVSATTDKAPELAMRPNFLSTFAMATDQGGKLGLGKNKLVICSYSTYQVVQLNKLPLVVSFLGSITCNTGHILSLESHIEPLLGDLKTVVAES</sequence>
<dbReference type="FunFam" id="3.30.450.30:FF:000003">
    <property type="entry name" value="ragulator complex protein LAMTOR3 homolog"/>
    <property type="match status" value="1"/>
</dbReference>
<organism evidence="3">
    <name type="scientific">Timema shepardi</name>
    <name type="common">Walking stick</name>
    <dbReference type="NCBI Taxonomy" id="629360"/>
    <lineage>
        <taxon>Eukaryota</taxon>
        <taxon>Metazoa</taxon>
        <taxon>Ecdysozoa</taxon>
        <taxon>Arthropoda</taxon>
        <taxon>Hexapoda</taxon>
        <taxon>Insecta</taxon>
        <taxon>Pterygota</taxon>
        <taxon>Neoptera</taxon>
        <taxon>Polyneoptera</taxon>
        <taxon>Phasmatodea</taxon>
        <taxon>Timematodea</taxon>
        <taxon>Timematoidea</taxon>
        <taxon>Timematidae</taxon>
        <taxon>Timema</taxon>
    </lineage>
</organism>